<keyword evidence="1" id="KW-1133">Transmembrane helix</keyword>
<feature type="transmembrane region" description="Helical" evidence="1">
    <location>
        <begin position="72"/>
        <end position="96"/>
    </location>
</feature>
<organism evidence="3 4">
    <name type="scientific">Paspalum notatum var. saurae</name>
    <dbReference type="NCBI Taxonomy" id="547442"/>
    <lineage>
        <taxon>Eukaryota</taxon>
        <taxon>Viridiplantae</taxon>
        <taxon>Streptophyta</taxon>
        <taxon>Embryophyta</taxon>
        <taxon>Tracheophyta</taxon>
        <taxon>Spermatophyta</taxon>
        <taxon>Magnoliopsida</taxon>
        <taxon>Liliopsida</taxon>
        <taxon>Poales</taxon>
        <taxon>Poaceae</taxon>
        <taxon>PACMAD clade</taxon>
        <taxon>Panicoideae</taxon>
        <taxon>Andropogonodae</taxon>
        <taxon>Paspaleae</taxon>
        <taxon>Paspalinae</taxon>
        <taxon>Paspalum</taxon>
    </lineage>
</organism>
<evidence type="ECO:0000256" key="1">
    <source>
        <dbReference type="SAM" id="Phobius"/>
    </source>
</evidence>
<gene>
    <name evidence="3" type="ORF">U9M48_022542</name>
</gene>
<reference evidence="3 4" key="1">
    <citation type="submission" date="2024-02" db="EMBL/GenBank/DDBJ databases">
        <title>High-quality chromosome-scale genome assembly of Pensacola bahiagrass (Paspalum notatum Flugge var. saurae).</title>
        <authorList>
            <person name="Vega J.M."/>
            <person name="Podio M."/>
            <person name="Orjuela J."/>
            <person name="Siena L.A."/>
            <person name="Pessino S.C."/>
            <person name="Combes M.C."/>
            <person name="Mariac C."/>
            <person name="Albertini E."/>
            <person name="Pupilli F."/>
            <person name="Ortiz J.P.A."/>
            <person name="Leblanc O."/>
        </authorList>
    </citation>
    <scope>NUCLEOTIDE SEQUENCE [LARGE SCALE GENOMIC DNA]</scope>
    <source>
        <strain evidence="3">R1</strain>
        <tissue evidence="3">Leaf</tissue>
    </source>
</reference>
<feature type="domain" description="Reverse transcriptase Ty1/copia-type" evidence="2">
    <location>
        <begin position="14"/>
        <end position="64"/>
    </location>
</feature>
<evidence type="ECO:0000259" key="2">
    <source>
        <dbReference type="Pfam" id="PF07727"/>
    </source>
</evidence>
<dbReference type="Proteomes" id="UP001341281">
    <property type="component" value="Chromosome 05"/>
</dbReference>
<dbReference type="CDD" id="cd09272">
    <property type="entry name" value="RNase_HI_RT_Ty1"/>
    <property type="match status" value="1"/>
</dbReference>
<dbReference type="PANTHER" id="PTHR11439:SF483">
    <property type="entry name" value="PEPTIDE SYNTHASE GLIP-LIKE, PUTATIVE (AFU_ORTHOLOGUE AFUA_3G12920)-RELATED"/>
    <property type="match status" value="1"/>
</dbReference>
<dbReference type="EMBL" id="CP144749">
    <property type="protein sequence ID" value="WVZ74349.1"/>
    <property type="molecule type" value="Genomic_DNA"/>
</dbReference>
<name>A0AAQ3TM10_PASNO</name>
<accession>A0AAQ3TM10</accession>
<proteinExistence type="predicted"/>
<protein>
    <recommendedName>
        <fullName evidence="2">Reverse transcriptase Ty1/copia-type domain-containing protein</fullName>
    </recommendedName>
</protein>
<keyword evidence="4" id="KW-1185">Reference proteome</keyword>
<evidence type="ECO:0000313" key="4">
    <source>
        <dbReference type="Proteomes" id="UP001341281"/>
    </source>
</evidence>
<keyword evidence="1" id="KW-0812">Transmembrane</keyword>
<dbReference type="Pfam" id="PF07727">
    <property type="entry name" value="RVT_2"/>
    <property type="match status" value="1"/>
</dbReference>
<dbReference type="PANTHER" id="PTHR11439">
    <property type="entry name" value="GAG-POL-RELATED RETROTRANSPOSON"/>
    <property type="match status" value="1"/>
</dbReference>
<dbReference type="InterPro" id="IPR013103">
    <property type="entry name" value="RVT_2"/>
</dbReference>
<sequence length="245" mass="27498">MTAMQDEMESLEKNGTWDLVKLPIDKKPVRCKWIFKRKEGISPSEPARYKARLVAKGYSQIPDTWLIPVRSIGGLFGGFSDICVVLLVLVCSLVNLEMDLLVMLIRSCFGDLDKRRSLTGYVFIVGGCLVSWKACLQATVALSTTEAEYMAISKLRFILELCGINCSCVTIHCDSQSAIYLTKDQMFHERTKHIDVRYHFIRGVIAEGGIKVRKISTHDNPADMMTKHVPTSKFELCSSLVGIKV</sequence>
<keyword evidence="1" id="KW-0472">Membrane</keyword>
<dbReference type="AlphaFoldDB" id="A0AAQ3TM10"/>
<evidence type="ECO:0000313" key="3">
    <source>
        <dbReference type="EMBL" id="WVZ74349.1"/>
    </source>
</evidence>